<keyword evidence="7" id="KW-1185">Reference proteome</keyword>
<gene>
    <name evidence="6" type="ORF">HETSPECPRED_008150</name>
</gene>
<dbReference type="Gene3D" id="3.90.120.10">
    <property type="entry name" value="DNA Methylase, subunit A, domain 2"/>
    <property type="match status" value="1"/>
</dbReference>
<dbReference type="PRINTS" id="PR00105">
    <property type="entry name" value="C5METTRFRASE"/>
</dbReference>
<evidence type="ECO:0000256" key="1">
    <source>
        <dbReference type="ARBA" id="ARBA00011975"/>
    </source>
</evidence>
<dbReference type="EMBL" id="CAJPDS010000060">
    <property type="protein sequence ID" value="CAF9931634.1"/>
    <property type="molecule type" value="Genomic_DNA"/>
</dbReference>
<feature type="active site" evidence="5">
    <location>
        <position position="297"/>
    </location>
</feature>
<dbReference type="GO" id="GO:0032259">
    <property type="term" value="P:methylation"/>
    <property type="evidence" value="ECO:0007669"/>
    <property type="project" value="UniProtKB-KW"/>
</dbReference>
<evidence type="ECO:0000313" key="7">
    <source>
        <dbReference type="Proteomes" id="UP000664521"/>
    </source>
</evidence>
<evidence type="ECO:0000256" key="3">
    <source>
        <dbReference type="ARBA" id="ARBA00022679"/>
    </source>
</evidence>
<sequence length="517" mass="58940">MPHYDVLQVFQTGNMTLKKGKIVGLRDGDFLKIDTLLQTETTEVFLQGRRYRRTTKLADLKSARPNEVCWFEEMYLDESYVEDMIPLDHVVRVRQLKMTNKTFKELNISHMMKWPPTSKLYRDEGILFCRLKAEFTYESHAQKAKENSFSFVSKCFRSLCPAEVDDGFYQDPAVLRAAWQELPTTMDHPRRSTSTETLIGDKERLSPGVTTQTQSSPRHRYTFGDCFCGCGGMSCGAKLAGLEVKWGLDFNREAIRTYQLNFDGASCENASIEQFLNADIFNPADYRVDVLHSSPPCQSFSPAQVVKPKDFEDKQAAILAVNDLVKMVRPRVITMEETFGLLHQANREFFISVVSCLVDQNYSVRWKVMNFGEYGVPQDRRRVVLIASGPGEALPDFPQPTHTRNRTTIASTISIIPPGAPNHHPKEFLDPRRPYEANGSLQNLIACGGGLDNYHPDGKRPFTEREYACLQTFPLDYKFTGKRTDIIKQVGNAVPPLPAKTLYEEILRCLRKTDERI</sequence>
<dbReference type="SUPFAM" id="SSF53335">
    <property type="entry name" value="S-adenosyl-L-methionine-dependent methyltransferases"/>
    <property type="match status" value="1"/>
</dbReference>
<comment type="caution">
    <text evidence="6">The sequence shown here is derived from an EMBL/GenBank/DDBJ whole genome shotgun (WGS) entry which is preliminary data.</text>
</comment>
<dbReference type="EC" id="2.1.1.37" evidence="1"/>
<dbReference type="PROSITE" id="PS00094">
    <property type="entry name" value="C5_MTASE_1"/>
    <property type="match status" value="1"/>
</dbReference>
<dbReference type="InterPro" id="IPR029063">
    <property type="entry name" value="SAM-dependent_MTases_sf"/>
</dbReference>
<name>A0A8H3FYQ4_9LECA</name>
<dbReference type="PANTHER" id="PTHR10629:SF52">
    <property type="entry name" value="DNA (CYTOSINE-5)-METHYLTRANSFERASE 1"/>
    <property type="match status" value="1"/>
</dbReference>
<dbReference type="PANTHER" id="PTHR10629">
    <property type="entry name" value="CYTOSINE-SPECIFIC METHYLTRANSFERASE"/>
    <property type="match status" value="1"/>
</dbReference>
<comment type="similarity">
    <text evidence="5">Belongs to the class I-like SAM-binding methyltransferase superfamily. C5-methyltransferase family.</text>
</comment>
<accession>A0A8H3FYQ4</accession>
<evidence type="ECO:0000313" key="6">
    <source>
        <dbReference type="EMBL" id="CAF9931634.1"/>
    </source>
</evidence>
<dbReference type="GO" id="GO:0044027">
    <property type="term" value="P:negative regulation of gene expression via chromosomal CpG island methylation"/>
    <property type="evidence" value="ECO:0007669"/>
    <property type="project" value="TreeGrafter"/>
</dbReference>
<dbReference type="OrthoDB" id="414133at2759"/>
<dbReference type="GO" id="GO:0003677">
    <property type="term" value="F:DNA binding"/>
    <property type="evidence" value="ECO:0007669"/>
    <property type="project" value="TreeGrafter"/>
</dbReference>
<dbReference type="Gene3D" id="3.40.50.150">
    <property type="entry name" value="Vaccinia Virus protein VP39"/>
    <property type="match status" value="1"/>
</dbReference>
<dbReference type="GO" id="GO:0003886">
    <property type="term" value="F:DNA (cytosine-5-)-methyltransferase activity"/>
    <property type="evidence" value="ECO:0007669"/>
    <property type="project" value="UniProtKB-EC"/>
</dbReference>
<reference evidence="6" key="1">
    <citation type="submission" date="2021-03" db="EMBL/GenBank/DDBJ databases">
        <authorList>
            <person name="Tagirdzhanova G."/>
        </authorList>
    </citation>
    <scope>NUCLEOTIDE SEQUENCE</scope>
</reference>
<organism evidence="6 7">
    <name type="scientific">Heterodermia speciosa</name>
    <dbReference type="NCBI Taxonomy" id="116794"/>
    <lineage>
        <taxon>Eukaryota</taxon>
        <taxon>Fungi</taxon>
        <taxon>Dikarya</taxon>
        <taxon>Ascomycota</taxon>
        <taxon>Pezizomycotina</taxon>
        <taxon>Lecanoromycetes</taxon>
        <taxon>OSLEUM clade</taxon>
        <taxon>Lecanoromycetidae</taxon>
        <taxon>Caliciales</taxon>
        <taxon>Physciaceae</taxon>
        <taxon>Heterodermia</taxon>
    </lineage>
</organism>
<dbReference type="InterPro" id="IPR050390">
    <property type="entry name" value="C5-Methyltransferase"/>
</dbReference>
<dbReference type="GO" id="GO:0005634">
    <property type="term" value="C:nucleus"/>
    <property type="evidence" value="ECO:0007669"/>
    <property type="project" value="TreeGrafter"/>
</dbReference>
<keyword evidence="3 5" id="KW-0808">Transferase</keyword>
<dbReference type="PROSITE" id="PS51679">
    <property type="entry name" value="SAM_MT_C5"/>
    <property type="match status" value="1"/>
</dbReference>
<proteinExistence type="inferred from homology"/>
<keyword evidence="4 5" id="KW-0949">S-adenosyl-L-methionine</keyword>
<evidence type="ECO:0000256" key="4">
    <source>
        <dbReference type="ARBA" id="ARBA00022691"/>
    </source>
</evidence>
<dbReference type="InterPro" id="IPR018117">
    <property type="entry name" value="C5_DNA_meth_AS"/>
</dbReference>
<keyword evidence="2 5" id="KW-0489">Methyltransferase</keyword>
<dbReference type="AlphaFoldDB" id="A0A8H3FYQ4"/>
<dbReference type="Pfam" id="PF00145">
    <property type="entry name" value="DNA_methylase"/>
    <property type="match status" value="2"/>
</dbReference>
<evidence type="ECO:0000256" key="2">
    <source>
        <dbReference type="ARBA" id="ARBA00022603"/>
    </source>
</evidence>
<dbReference type="InterPro" id="IPR001525">
    <property type="entry name" value="C5_MeTfrase"/>
</dbReference>
<dbReference type="Proteomes" id="UP000664521">
    <property type="component" value="Unassembled WGS sequence"/>
</dbReference>
<protein>
    <recommendedName>
        <fullName evidence="1">DNA (cytosine-5-)-methyltransferase</fullName>
        <ecNumber evidence="1">2.1.1.37</ecNumber>
    </recommendedName>
</protein>
<evidence type="ECO:0000256" key="5">
    <source>
        <dbReference type="PROSITE-ProRule" id="PRU01016"/>
    </source>
</evidence>